<evidence type="ECO:0000256" key="10">
    <source>
        <dbReference type="ARBA" id="ARBA00023049"/>
    </source>
</evidence>
<evidence type="ECO:0000313" key="15">
    <source>
        <dbReference type="Proteomes" id="UP000605992"/>
    </source>
</evidence>
<feature type="transmembrane region" description="Helical" evidence="12">
    <location>
        <begin position="7"/>
        <end position="31"/>
    </location>
</feature>
<evidence type="ECO:0000256" key="4">
    <source>
        <dbReference type="ARBA" id="ARBA00022670"/>
    </source>
</evidence>
<dbReference type="InterPro" id="IPR001915">
    <property type="entry name" value="Peptidase_M48"/>
</dbReference>
<evidence type="ECO:0000256" key="3">
    <source>
        <dbReference type="ARBA" id="ARBA00022475"/>
    </source>
</evidence>
<keyword evidence="8" id="KW-0862">Zinc</keyword>
<dbReference type="PANTHER" id="PTHR43221">
    <property type="entry name" value="PROTEASE HTPX"/>
    <property type="match status" value="1"/>
</dbReference>
<evidence type="ECO:0000256" key="6">
    <source>
        <dbReference type="ARBA" id="ARBA00022723"/>
    </source>
</evidence>
<gene>
    <name evidence="14" type="ORF">Pth03_42230</name>
</gene>
<keyword evidence="5 12" id="KW-0812">Transmembrane</keyword>
<evidence type="ECO:0000256" key="9">
    <source>
        <dbReference type="ARBA" id="ARBA00022989"/>
    </source>
</evidence>
<dbReference type="RefSeq" id="WP_203946024.1">
    <property type="nucleotide sequence ID" value="NZ_BOOR01000031.1"/>
</dbReference>
<dbReference type="Proteomes" id="UP000605992">
    <property type="component" value="Unassembled WGS sequence"/>
</dbReference>
<dbReference type="EMBL" id="BOOR01000031">
    <property type="protein sequence ID" value="GII55834.1"/>
    <property type="molecule type" value="Genomic_DNA"/>
</dbReference>
<evidence type="ECO:0000259" key="13">
    <source>
        <dbReference type="Pfam" id="PF01435"/>
    </source>
</evidence>
<keyword evidence="4 14" id="KW-0645">Protease</keyword>
<name>A0A8J3XWW5_9ACTN</name>
<evidence type="ECO:0000256" key="2">
    <source>
        <dbReference type="ARBA" id="ARBA00004651"/>
    </source>
</evidence>
<dbReference type="PANTHER" id="PTHR43221:SF1">
    <property type="entry name" value="PROTEASE HTPX"/>
    <property type="match status" value="1"/>
</dbReference>
<keyword evidence="11 12" id="KW-0472">Membrane</keyword>
<comment type="caution">
    <text evidence="14">The sequence shown here is derived from an EMBL/GenBank/DDBJ whole genome shotgun (WGS) entry which is preliminary data.</text>
</comment>
<evidence type="ECO:0000313" key="14">
    <source>
        <dbReference type="EMBL" id="GII55834.1"/>
    </source>
</evidence>
<evidence type="ECO:0000256" key="11">
    <source>
        <dbReference type="ARBA" id="ARBA00023136"/>
    </source>
</evidence>
<evidence type="ECO:0000256" key="5">
    <source>
        <dbReference type="ARBA" id="ARBA00022692"/>
    </source>
</evidence>
<dbReference type="GO" id="GO:0046872">
    <property type="term" value="F:metal ion binding"/>
    <property type="evidence" value="ECO:0007669"/>
    <property type="project" value="UniProtKB-KW"/>
</dbReference>
<dbReference type="GO" id="GO:0005886">
    <property type="term" value="C:plasma membrane"/>
    <property type="evidence" value="ECO:0007669"/>
    <property type="project" value="UniProtKB-SubCell"/>
</dbReference>
<dbReference type="Gene3D" id="3.30.2010.10">
    <property type="entry name" value="Metalloproteases ('zincins'), catalytic domain"/>
    <property type="match status" value="1"/>
</dbReference>
<proteinExistence type="predicted"/>
<dbReference type="CDD" id="cd07328">
    <property type="entry name" value="M48_Ste24p_like"/>
    <property type="match status" value="1"/>
</dbReference>
<sequence length="492" mass="53336">MVTATRAALAFGLLAGFYVLVAAVLAFTVFIDVETLSHFSAGALKIAAVLTLASLALLRGLFLVNRRVKHEEPGVAVGRDREPLLWHTVEELATRVQTRPPDEIRLVSEVNAAVSEDTSWLGLRAGRRHMYIGMPLLMTLTTDEMRAVLGHELGHYSGAHTRLGAPVYRGRIAVIAAVQSLGNHAFIQKIFYWYAKLFLRVSLAVSRNQELEADRFAVAIANRDAAAGALRKVGGTAEVWQMFLDRYVGMTGMAGSRPVNLFGGFHALVNVHAKEIAEADGAGEQTSPYDSHPSLRQRLEAIARLEDSPGMPDPRPALTLLRDPAGAMNALEMAFWTEEALKLRPLPWDELVAQGMYAALNEEAVHDLAVAGQRISGTAEPTLDAALMALAHGRAAALNDELVRLDWRPSPDLTAKVLARAIEGMLIRQGRARWTLSWTGPATLLDPAGNEVKVDEYTAQAVANPAAVAPLREWLIRLGVPVGHNPGAPVRA</sequence>
<keyword evidence="10" id="KW-0482">Metalloprotease</keyword>
<keyword evidence="15" id="KW-1185">Reference proteome</keyword>
<dbReference type="GO" id="GO:0006508">
    <property type="term" value="P:proteolysis"/>
    <property type="evidence" value="ECO:0007669"/>
    <property type="project" value="UniProtKB-KW"/>
</dbReference>
<dbReference type="InterPro" id="IPR050083">
    <property type="entry name" value="HtpX_protease"/>
</dbReference>
<evidence type="ECO:0000256" key="7">
    <source>
        <dbReference type="ARBA" id="ARBA00022801"/>
    </source>
</evidence>
<evidence type="ECO:0000256" key="1">
    <source>
        <dbReference type="ARBA" id="ARBA00001947"/>
    </source>
</evidence>
<comment type="subcellular location">
    <subcellularLocation>
        <location evidence="2">Cell membrane</location>
        <topology evidence="2">Multi-pass membrane protein</topology>
    </subcellularLocation>
</comment>
<organism evidence="14 15">
    <name type="scientific">Planotetraspora thailandica</name>
    <dbReference type="NCBI Taxonomy" id="487172"/>
    <lineage>
        <taxon>Bacteria</taxon>
        <taxon>Bacillati</taxon>
        <taxon>Actinomycetota</taxon>
        <taxon>Actinomycetes</taxon>
        <taxon>Streptosporangiales</taxon>
        <taxon>Streptosporangiaceae</taxon>
        <taxon>Planotetraspora</taxon>
    </lineage>
</organism>
<dbReference type="Pfam" id="PF01435">
    <property type="entry name" value="Peptidase_M48"/>
    <property type="match status" value="1"/>
</dbReference>
<evidence type="ECO:0000256" key="12">
    <source>
        <dbReference type="SAM" id="Phobius"/>
    </source>
</evidence>
<evidence type="ECO:0000256" key="8">
    <source>
        <dbReference type="ARBA" id="ARBA00022833"/>
    </source>
</evidence>
<dbReference type="GO" id="GO:0004222">
    <property type="term" value="F:metalloendopeptidase activity"/>
    <property type="evidence" value="ECO:0007669"/>
    <property type="project" value="InterPro"/>
</dbReference>
<keyword evidence="7" id="KW-0378">Hydrolase</keyword>
<feature type="transmembrane region" description="Helical" evidence="12">
    <location>
        <begin position="43"/>
        <end position="64"/>
    </location>
</feature>
<accession>A0A8J3XWW5</accession>
<protein>
    <submittedName>
        <fullName evidence="14">Zn-dependent protease</fullName>
    </submittedName>
</protein>
<reference evidence="14" key="1">
    <citation type="submission" date="2021-01" db="EMBL/GenBank/DDBJ databases">
        <title>Whole genome shotgun sequence of Planotetraspora thailandica NBRC 104271.</title>
        <authorList>
            <person name="Komaki H."/>
            <person name="Tamura T."/>
        </authorList>
    </citation>
    <scope>NUCLEOTIDE SEQUENCE</scope>
    <source>
        <strain evidence="14">NBRC 104271</strain>
    </source>
</reference>
<keyword evidence="3" id="KW-1003">Cell membrane</keyword>
<keyword evidence="9 12" id="KW-1133">Transmembrane helix</keyword>
<keyword evidence="6" id="KW-0479">Metal-binding</keyword>
<comment type="cofactor">
    <cofactor evidence="1">
        <name>Zn(2+)</name>
        <dbReference type="ChEBI" id="CHEBI:29105"/>
    </cofactor>
</comment>
<dbReference type="AlphaFoldDB" id="A0A8J3XWW5"/>
<feature type="domain" description="Peptidase M48" evidence="13">
    <location>
        <begin position="122"/>
        <end position="304"/>
    </location>
</feature>